<gene>
    <name evidence="2 3" type="primary">def</name>
    <name evidence="3" type="ORF">C5F46_03120</name>
</gene>
<dbReference type="HAMAP" id="MF_00163">
    <property type="entry name" value="Pep_deformylase"/>
    <property type="match status" value="1"/>
</dbReference>
<comment type="cofactor">
    <cofactor evidence="2">
        <name>Fe(2+)</name>
        <dbReference type="ChEBI" id="CHEBI:29033"/>
    </cofactor>
    <text evidence="2">Binds 1 Fe(2+) ion.</text>
</comment>
<dbReference type="GO" id="GO:0046872">
    <property type="term" value="F:metal ion binding"/>
    <property type="evidence" value="ECO:0007669"/>
    <property type="project" value="UniProtKB-KW"/>
</dbReference>
<feature type="binding site" evidence="2">
    <location>
        <position position="140"/>
    </location>
    <ligand>
        <name>Fe cation</name>
        <dbReference type="ChEBI" id="CHEBI:24875"/>
    </ligand>
</feature>
<comment type="catalytic activity">
    <reaction evidence="2">
        <text>N-terminal N-formyl-L-methionyl-[peptide] + H2O = N-terminal L-methionyl-[peptide] + formate</text>
        <dbReference type="Rhea" id="RHEA:24420"/>
        <dbReference type="Rhea" id="RHEA-COMP:10639"/>
        <dbReference type="Rhea" id="RHEA-COMP:10640"/>
        <dbReference type="ChEBI" id="CHEBI:15377"/>
        <dbReference type="ChEBI" id="CHEBI:15740"/>
        <dbReference type="ChEBI" id="CHEBI:49298"/>
        <dbReference type="ChEBI" id="CHEBI:64731"/>
        <dbReference type="EC" id="3.5.1.88"/>
    </reaction>
</comment>
<dbReference type="AlphaFoldDB" id="A0A2T4JL39"/>
<sequence length="164" mass="17675">MSLRAVLRWPDPRLAQVCAPVEQITDDVRQLAADMLETMYAAPGRGLAGPQVGAMLRIFVMDTEWKSGPAAPRVILNPVVVPHGSETAIRAEGCLSLPGIEAEVTRPATVHMRWTDLDGAAQEAIFTGFAAACVQHEADHLDGIVTLDRIDPATRSRLEAACRP</sequence>
<evidence type="ECO:0000313" key="4">
    <source>
        <dbReference type="Proteomes" id="UP000241899"/>
    </source>
</evidence>
<dbReference type="NCBIfam" id="NF001159">
    <property type="entry name" value="PRK00150.1-3"/>
    <property type="match status" value="1"/>
</dbReference>
<dbReference type="OrthoDB" id="9804313at2"/>
<keyword evidence="4" id="KW-1185">Reference proteome</keyword>
<dbReference type="PANTHER" id="PTHR10458">
    <property type="entry name" value="PEPTIDE DEFORMYLASE"/>
    <property type="match status" value="1"/>
</dbReference>
<feature type="binding site" evidence="2">
    <location>
        <position position="94"/>
    </location>
    <ligand>
        <name>Fe cation</name>
        <dbReference type="ChEBI" id="CHEBI:24875"/>
    </ligand>
</feature>
<comment type="caution">
    <text evidence="3">The sequence shown here is derived from an EMBL/GenBank/DDBJ whole genome shotgun (WGS) entry which is preliminary data.</text>
</comment>
<dbReference type="GO" id="GO:0006412">
    <property type="term" value="P:translation"/>
    <property type="evidence" value="ECO:0007669"/>
    <property type="project" value="UniProtKB-UniRule"/>
</dbReference>
<name>A0A2T4JL39_9RHOB</name>
<dbReference type="PRINTS" id="PR01576">
    <property type="entry name" value="PDEFORMYLASE"/>
</dbReference>
<feature type="binding site" evidence="2">
    <location>
        <position position="136"/>
    </location>
    <ligand>
        <name>Fe cation</name>
        <dbReference type="ChEBI" id="CHEBI:24875"/>
    </ligand>
</feature>
<dbReference type="GO" id="GO:0042586">
    <property type="term" value="F:peptide deformylase activity"/>
    <property type="evidence" value="ECO:0007669"/>
    <property type="project" value="UniProtKB-UniRule"/>
</dbReference>
<keyword evidence="2" id="KW-0378">Hydrolase</keyword>
<keyword evidence="2" id="KW-0648">Protein biosynthesis</keyword>
<proteinExistence type="inferred from homology"/>
<comment type="function">
    <text evidence="2">Removes the formyl group from the N-terminal Met of newly synthesized proteins. Requires at least a dipeptide for an efficient rate of reaction. N-terminal L-methionine is a prerequisite for activity but the enzyme has broad specificity at other positions.</text>
</comment>
<keyword evidence="2" id="KW-0408">Iron</keyword>
<protein>
    <recommendedName>
        <fullName evidence="2">Peptide deformylase</fullName>
        <shortName evidence="2">PDF</shortName>
        <ecNumber evidence="2">3.5.1.88</ecNumber>
    </recommendedName>
    <alternativeName>
        <fullName evidence="2">Polypeptide deformylase</fullName>
    </alternativeName>
</protein>
<organism evidence="3 4">
    <name type="scientific">Phaeovulum veldkampii DSM 11550</name>
    <dbReference type="NCBI Taxonomy" id="1185920"/>
    <lineage>
        <taxon>Bacteria</taxon>
        <taxon>Pseudomonadati</taxon>
        <taxon>Pseudomonadota</taxon>
        <taxon>Alphaproteobacteria</taxon>
        <taxon>Rhodobacterales</taxon>
        <taxon>Paracoccaceae</taxon>
        <taxon>Phaeovulum</taxon>
    </lineage>
</organism>
<evidence type="ECO:0000256" key="1">
    <source>
        <dbReference type="ARBA" id="ARBA00010759"/>
    </source>
</evidence>
<dbReference type="EMBL" id="PZKF01000005">
    <property type="protein sequence ID" value="PTE18611.1"/>
    <property type="molecule type" value="Genomic_DNA"/>
</dbReference>
<dbReference type="PANTHER" id="PTHR10458:SF22">
    <property type="entry name" value="PEPTIDE DEFORMYLASE"/>
    <property type="match status" value="1"/>
</dbReference>
<dbReference type="EC" id="3.5.1.88" evidence="2"/>
<keyword evidence="2" id="KW-0479">Metal-binding</keyword>
<dbReference type="Pfam" id="PF01327">
    <property type="entry name" value="Pep_deformylase"/>
    <property type="match status" value="1"/>
</dbReference>
<dbReference type="Proteomes" id="UP000241899">
    <property type="component" value="Unassembled WGS sequence"/>
</dbReference>
<dbReference type="NCBIfam" id="TIGR00079">
    <property type="entry name" value="pept_deformyl"/>
    <property type="match status" value="1"/>
</dbReference>
<accession>A0A2T4JL39</accession>
<evidence type="ECO:0000256" key="2">
    <source>
        <dbReference type="HAMAP-Rule" id="MF_00163"/>
    </source>
</evidence>
<dbReference type="CDD" id="cd00487">
    <property type="entry name" value="Pep_deformylase"/>
    <property type="match status" value="1"/>
</dbReference>
<dbReference type="PIRSF" id="PIRSF004749">
    <property type="entry name" value="Pep_def"/>
    <property type="match status" value="1"/>
</dbReference>
<dbReference type="InterPro" id="IPR036821">
    <property type="entry name" value="Peptide_deformylase_sf"/>
</dbReference>
<dbReference type="RefSeq" id="WP_107323907.1">
    <property type="nucleotide sequence ID" value="NZ_NHSP01000101.1"/>
</dbReference>
<comment type="similarity">
    <text evidence="1 2">Belongs to the polypeptide deformylase family.</text>
</comment>
<dbReference type="SUPFAM" id="SSF56420">
    <property type="entry name" value="Peptide deformylase"/>
    <property type="match status" value="1"/>
</dbReference>
<reference evidence="3 4" key="1">
    <citation type="submission" date="2018-03" db="EMBL/GenBank/DDBJ databases">
        <title>Rhodobacter veldkampii.</title>
        <authorList>
            <person name="Meyer T.E."/>
            <person name="Miller S."/>
            <person name="Lodha T."/>
            <person name="Gandham S."/>
            <person name="Chintalapati S."/>
            <person name="Chintalapati V.R."/>
        </authorList>
    </citation>
    <scope>NUCLEOTIDE SEQUENCE [LARGE SCALE GENOMIC DNA]</scope>
    <source>
        <strain evidence="3 4">DSM 11550</strain>
    </source>
</reference>
<dbReference type="Gene3D" id="3.90.45.10">
    <property type="entry name" value="Peptide deformylase"/>
    <property type="match status" value="1"/>
</dbReference>
<dbReference type="InterPro" id="IPR023635">
    <property type="entry name" value="Peptide_deformylase"/>
</dbReference>
<feature type="active site" evidence="2">
    <location>
        <position position="137"/>
    </location>
</feature>
<evidence type="ECO:0000313" key="3">
    <source>
        <dbReference type="EMBL" id="PTE18611.1"/>
    </source>
</evidence>